<dbReference type="Gene3D" id="1.20.1280.50">
    <property type="match status" value="1"/>
</dbReference>
<evidence type="ECO:0000259" key="1">
    <source>
        <dbReference type="PROSITE" id="PS50181"/>
    </source>
</evidence>
<protein>
    <recommendedName>
        <fullName evidence="1">F-box domain-containing protein</fullName>
    </recommendedName>
</protein>
<name>A0A8J5F694_ZINOF</name>
<organism evidence="2 3">
    <name type="scientific">Zingiber officinale</name>
    <name type="common">Ginger</name>
    <name type="synonym">Amomum zingiber</name>
    <dbReference type="NCBI Taxonomy" id="94328"/>
    <lineage>
        <taxon>Eukaryota</taxon>
        <taxon>Viridiplantae</taxon>
        <taxon>Streptophyta</taxon>
        <taxon>Embryophyta</taxon>
        <taxon>Tracheophyta</taxon>
        <taxon>Spermatophyta</taxon>
        <taxon>Magnoliopsida</taxon>
        <taxon>Liliopsida</taxon>
        <taxon>Zingiberales</taxon>
        <taxon>Zingiberaceae</taxon>
        <taxon>Zingiber</taxon>
    </lineage>
</organism>
<dbReference type="InterPro" id="IPR001810">
    <property type="entry name" value="F-box_dom"/>
</dbReference>
<dbReference type="InterPro" id="IPR036047">
    <property type="entry name" value="F-box-like_dom_sf"/>
</dbReference>
<dbReference type="InterPro" id="IPR015915">
    <property type="entry name" value="Kelch-typ_b-propeller"/>
</dbReference>
<feature type="domain" description="F-box" evidence="1">
    <location>
        <begin position="78"/>
        <end position="123"/>
    </location>
</feature>
<dbReference type="InterPro" id="IPR050354">
    <property type="entry name" value="F-box/kelch-repeat_ARATH"/>
</dbReference>
<dbReference type="PROSITE" id="PS50181">
    <property type="entry name" value="FBOX"/>
    <property type="match status" value="1"/>
</dbReference>
<keyword evidence="3" id="KW-1185">Reference proteome</keyword>
<dbReference type="AlphaFoldDB" id="A0A8J5F694"/>
<dbReference type="Proteomes" id="UP000734854">
    <property type="component" value="Unassembled WGS sequence"/>
</dbReference>
<dbReference type="SUPFAM" id="SSF81383">
    <property type="entry name" value="F-box domain"/>
    <property type="match status" value="1"/>
</dbReference>
<proteinExistence type="predicted"/>
<dbReference type="PANTHER" id="PTHR24414">
    <property type="entry name" value="F-BOX/KELCH-REPEAT PROTEIN SKIP4"/>
    <property type="match status" value="1"/>
</dbReference>
<dbReference type="Pfam" id="PF00646">
    <property type="entry name" value="F-box"/>
    <property type="match status" value="1"/>
</dbReference>
<dbReference type="SMART" id="SM00256">
    <property type="entry name" value="FBOX"/>
    <property type="match status" value="1"/>
</dbReference>
<gene>
    <name evidence="2" type="ORF">ZIOFF_057235</name>
</gene>
<dbReference type="CDD" id="cd22152">
    <property type="entry name" value="F-box_AtAFR-like"/>
    <property type="match status" value="1"/>
</dbReference>
<reference evidence="2 3" key="1">
    <citation type="submission" date="2020-08" db="EMBL/GenBank/DDBJ databases">
        <title>Plant Genome Project.</title>
        <authorList>
            <person name="Zhang R.-G."/>
        </authorList>
    </citation>
    <scope>NUCLEOTIDE SEQUENCE [LARGE SCALE GENOMIC DNA]</scope>
    <source>
        <tissue evidence="2">Rhizome</tissue>
    </source>
</reference>
<sequence>MLISKHLYCFVRFPHFHCILFFLSTGKRKAEGEGLAMADACNSRSLSWLVKPCRPDPRREIIALTPLDIIHHLRPSSAAPIASLPDDLLLECLSRVSTSSLPVLPLVCRRFSLLIDSPAFLRVRRSHGRLRRTLHALSLSDLGRLSSASLSADSSLDASWDLFSTSSGAVSLEVFEGSFSFAHARVAVLGRAIYIIGRGATLRYDTWTGAVSPRAPTIFPRKKFAAAAIGGKIYVAGGAARTSAVEEYDPVANAWRVVAEAPKQRYGCVGAASGGVFYIAGGLRVGGGGTGVEAGRLDAHICAGSMDAYHVDAGAWVRGRPGAGAGSAAAVPGGWCVVGACGSGPYVYVVASHAVELSFWRWEGKVRRGGGGEWTRLLPPPVPARLGLGGAVRFSCAAVGEEKVVALVQVSVGCSGHGGARWGSDNLAVEGALLVYDIRSGEWNRGPDLPTRLRRAAVVCVEF</sequence>
<dbReference type="PANTHER" id="PTHR24414:SF60">
    <property type="entry name" value="OS03G0415400 PROTEIN"/>
    <property type="match status" value="1"/>
</dbReference>
<dbReference type="InterPro" id="IPR006652">
    <property type="entry name" value="Kelch_1"/>
</dbReference>
<accession>A0A8J5F694</accession>
<dbReference type="SUPFAM" id="SSF117281">
    <property type="entry name" value="Kelch motif"/>
    <property type="match status" value="1"/>
</dbReference>
<evidence type="ECO:0000313" key="2">
    <source>
        <dbReference type="EMBL" id="KAG6480650.1"/>
    </source>
</evidence>
<dbReference type="SMART" id="SM00612">
    <property type="entry name" value="Kelch"/>
    <property type="match status" value="2"/>
</dbReference>
<dbReference type="EMBL" id="JACMSC010000016">
    <property type="protein sequence ID" value="KAG6480650.1"/>
    <property type="molecule type" value="Genomic_DNA"/>
</dbReference>
<dbReference type="Gene3D" id="2.120.10.80">
    <property type="entry name" value="Kelch-type beta propeller"/>
    <property type="match status" value="1"/>
</dbReference>
<comment type="caution">
    <text evidence="2">The sequence shown here is derived from an EMBL/GenBank/DDBJ whole genome shotgun (WGS) entry which is preliminary data.</text>
</comment>
<evidence type="ECO:0000313" key="3">
    <source>
        <dbReference type="Proteomes" id="UP000734854"/>
    </source>
</evidence>
<dbReference type="Pfam" id="PF01344">
    <property type="entry name" value="Kelch_1"/>
    <property type="match status" value="1"/>
</dbReference>